<organism evidence="1 2">
    <name type="scientific">Chryseobacterium suipulveris</name>
    <dbReference type="NCBI Taxonomy" id="2929800"/>
    <lineage>
        <taxon>Bacteria</taxon>
        <taxon>Pseudomonadati</taxon>
        <taxon>Bacteroidota</taxon>
        <taxon>Flavobacteriia</taxon>
        <taxon>Flavobacteriales</taxon>
        <taxon>Weeksellaceae</taxon>
        <taxon>Chryseobacterium group</taxon>
        <taxon>Chryseobacterium</taxon>
    </lineage>
</organism>
<evidence type="ECO:0000313" key="2">
    <source>
        <dbReference type="Proteomes" id="UP000831460"/>
    </source>
</evidence>
<accession>A0ABY4BMP5</accession>
<name>A0ABY4BMP5_9FLAO</name>
<reference evidence="1 2" key="1">
    <citation type="submission" date="2022-03" db="EMBL/GenBank/DDBJ databases">
        <title>Chryseobacterium sp. isolated from particulate matters in swine house.</title>
        <authorList>
            <person name="Won M."/>
            <person name="Kim S.-J."/>
            <person name="Kwon S.-W."/>
        </authorList>
    </citation>
    <scope>NUCLEOTIDE SEQUENCE [LARGE SCALE GENOMIC DNA]</scope>
    <source>
        <strain evidence="1 2">SC2-2</strain>
    </source>
</reference>
<dbReference type="EMBL" id="CP094532">
    <property type="protein sequence ID" value="UOE40458.1"/>
    <property type="molecule type" value="Genomic_DNA"/>
</dbReference>
<dbReference type="RefSeq" id="WP_243548482.1">
    <property type="nucleotide sequence ID" value="NZ_CP094532.1"/>
</dbReference>
<dbReference type="Gene3D" id="6.10.280.50">
    <property type="match status" value="1"/>
</dbReference>
<dbReference type="Proteomes" id="UP000831460">
    <property type="component" value="Chromosome"/>
</dbReference>
<keyword evidence="2" id="KW-1185">Reference proteome</keyword>
<gene>
    <name evidence="1" type="ORF">MTP09_11135</name>
</gene>
<sequence>MKNTRPYRKFRPQQAKIEELEKSSPRFKRIYSEYELMSDELWNLENSDISNIPDDFLNAIKQQTEYLEDEIGDWLLQDAEKEIR</sequence>
<evidence type="ECO:0000313" key="1">
    <source>
        <dbReference type="EMBL" id="UOE40458.1"/>
    </source>
</evidence>
<proteinExistence type="predicted"/>
<protein>
    <submittedName>
        <fullName evidence="1">Uncharacterized protein</fullName>
    </submittedName>
</protein>
<dbReference type="InterPro" id="IPR038444">
    <property type="entry name" value="DUF465_sf"/>
</dbReference>